<dbReference type="InterPro" id="IPR036415">
    <property type="entry name" value="Lamin_tail_dom_sf"/>
</dbReference>
<feature type="compositionally biased region" description="Low complexity" evidence="1">
    <location>
        <begin position="1110"/>
        <end position="1121"/>
    </location>
</feature>
<proteinExistence type="predicted"/>
<dbReference type="Proteomes" id="UP001401887">
    <property type="component" value="Unassembled WGS sequence"/>
</dbReference>
<feature type="region of interest" description="Disordered" evidence="1">
    <location>
        <begin position="1108"/>
        <end position="1159"/>
    </location>
</feature>
<dbReference type="SUPFAM" id="SSF74853">
    <property type="entry name" value="Lamin A/C globular tail domain"/>
    <property type="match status" value="1"/>
</dbReference>
<dbReference type="PANTHER" id="PTHR42834:SF1">
    <property type="entry name" value="ENDONUCLEASE_EXONUCLEASE_PHOSPHATASE FAMILY PROTEIN (AFU_ORTHOLOGUE AFUA_3G09210)"/>
    <property type="match status" value="1"/>
</dbReference>
<feature type="compositionally biased region" description="Low complexity" evidence="1">
    <location>
        <begin position="26"/>
        <end position="42"/>
    </location>
</feature>
<dbReference type="InterPro" id="IPR036691">
    <property type="entry name" value="Endo/exonu/phosph_ase_sf"/>
</dbReference>
<keyword evidence="5" id="KW-1185">Reference proteome</keyword>
<organism evidence="4 5">
    <name type="scientific">Deinococcus carri</name>
    <dbReference type="NCBI Taxonomy" id="1211323"/>
    <lineage>
        <taxon>Bacteria</taxon>
        <taxon>Thermotogati</taxon>
        <taxon>Deinococcota</taxon>
        <taxon>Deinococci</taxon>
        <taxon>Deinococcales</taxon>
        <taxon>Deinococcaceae</taxon>
        <taxon>Deinococcus</taxon>
    </lineage>
</organism>
<comment type="caution">
    <text evidence="4">The sequence shown here is derived from an EMBL/GenBank/DDBJ whole genome shotgun (WGS) entry which is preliminary data.</text>
</comment>
<dbReference type="InterPro" id="IPR001322">
    <property type="entry name" value="Lamin_tail_dom"/>
</dbReference>
<name>A0ABP9W3N4_9DEIO</name>
<dbReference type="EMBL" id="BAABRP010000001">
    <property type="protein sequence ID" value="GAA5511969.1"/>
    <property type="molecule type" value="Genomic_DNA"/>
</dbReference>
<evidence type="ECO:0000256" key="2">
    <source>
        <dbReference type="SAM" id="SignalP"/>
    </source>
</evidence>
<dbReference type="SUPFAM" id="SSF56219">
    <property type="entry name" value="DNase I-like"/>
    <property type="match status" value="1"/>
</dbReference>
<feature type="chain" id="PRO_5045039166" description="LTD domain-containing protein" evidence="2">
    <location>
        <begin position="20"/>
        <end position="1159"/>
    </location>
</feature>
<dbReference type="InterPro" id="IPR047971">
    <property type="entry name" value="ExeM-like"/>
</dbReference>
<dbReference type="PROSITE" id="PS51257">
    <property type="entry name" value="PROKAR_LIPOPROTEIN"/>
    <property type="match status" value="1"/>
</dbReference>
<gene>
    <name evidence="4" type="ORF">Dcar01_00683</name>
</gene>
<protein>
    <recommendedName>
        <fullName evidence="3">LTD domain-containing protein</fullName>
    </recommendedName>
</protein>
<sequence length="1159" mass="118818">MTHPKRLLLVGLLALAACGQTPQTGSLPTNPSNPTAPAAPTRAPLRGLGVYELSVTGATTASPTASVRPAGGLSGQAQEVGGLTFEPLSFGTFTDEQNRVRYLRATFRVTNGSGQALTAPAYIPIDTEGTNATEGTTPFRDVRYFDGSDASARAQDLRVDTPRRLNSSTGTIEADPDATPLVPNLNTGDLQVPLPAGQQLAGVAHQGWQAGAVTAGGSQVVTFATRIPMAASSAQDPFAFRIVFSVADNPGTLNLTNIAAVQGSTPSGDAPVAVTTAQTVEGVVTSVHTANTAGSLKGFFLQEEGIDADGDATTSDGIFVYCNTDCPAVTAGDRVRVLGTPTEFGTASQLVTSSASVTRLSTGQALPPAQTVSLPLPVSERERYEGMRLTLSGVVTNNSPLGRGASFDIADARIPTYTQVNRPSAAGLAAYTAQVADRTFRIDDGSRMQNPDPVIFARNGQPLSASNTLRGGDRVQVTGVVGYGDDGWTGIGSVVTYRLQASSAAITGDPRPASPDVGGTLRLGSMNVLNFFTTIDGSSNDCTAGGTGTSGTTTGLEPRGANTCNEFLRQRAKTVQAIRGLNPDVLGILEMENDFVRGAGSSIANLVSALNDPNTGGTPGRFAYVDPGRNVGSDAISVAMIYQPGRVTQVGNLAILDKTFDASYLDCNRPTMAQTFQSNVGGGRVTVFMAHLKSKGSACNGDGDQKDGQGASNATRTAAAKVLTRWMATNPTGVQEDDRVLFGDLNAYRMEDPILALLRGADDTAGTPDDLVSEFGPESYSYQFDGQWGSLDHAIASPSLHTQVTGAAKWHINADEPTVLDYNTEFKSAGQLGSLYAPDPFRSSDHDPVLIGVNLTAQTPIQPPAATPTVAMTPDTANLTATVGGPSVSQSFSATGTHTTGDLTVTVTPQNGAPSLATAPATVSSGAAFNVTVTAPAGTAPGTYTYEVKAASSGASDTSTLTVTVQAPASGPAFGNLVISQVYGGGGNNGAPYRSDFVELFNRGTQPISTAGLSLQYTSATGTFSANNPAPFALPAATIQPGRYYLVKMADGANAAAAALPTPDAAGTFAMSGTAGKIALVNNADVITSAADADVIDFVGFGTANEREGAATAPAPSNSTSDLRKLSGCQDTNQNGDDFTTGAPAPRNSASPVNACNVP</sequence>
<dbReference type="PANTHER" id="PTHR42834">
    <property type="entry name" value="ENDONUCLEASE/EXONUCLEASE/PHOSPHATASE FAMILY PROTEIN (AFU_ORTHOLOGUE AFUA_3G09210)"/>
    <property type="match status" value="1"/>
</dbReference>
<dbReference type="PROSITE" id="PS51841">
    <property type="entry name" value="LTD"/>
    <property type="match status" value="1"/>
</dbReference>
<dbReference type="Pfam" id="PF00932">
    <property type="entry name" value="LTD"/>
    <property type="match status" value="1"/>
</dbReference>
<accession>A0ABP9W3N4</accession>
<feature type="compositionally biased region" description="Polar residues" evidence="1">
    <location>
        <begin position="1148"/>
        <end position="1159"/>
    </location>
</feature>
<keyword evidence="2" id="KW-0732">Signal</keyword>
<feature type="compositionally biased region" description="Polar residues" evidence="1">
    <location>
        <begin position="1129"/>
        <end position="1138"/>
    </location>
</feature>
<evidence type="ECO:0000256" key="1">
    <source>
        <dbReference type="SAM" id="MobiDB-lite"/>
    </source>
</evidence>
<dbReference type="NCBIfam" id="NF033681">
    <property type="entry name" value="ExeM_NucH_DNase"/>
    <property type="match status" value="1"/>
</dbReference>
<feature type="region of interest" description="Disordered" evidence="1">
    <location>
        <begin position="22"/>
        <end position="42"/>
    </location>
</feature>
<evidence type="ECO:0000259" key="3">
    <source>
        <dbReference type="PROSITE" id="PS51841"/>
    </source>
</evidence>
<reference evidence="4 5" key="1">
    <citation type="submission" date="2024-02" db="EMBL/GenBank/DDBJ databases">
        <title>Deinococcus carri NBRC 110142.</title>
        <authorList>
            <person name="Ichikawa N."/>
            <person name="Katano-Makiyama Y."/>
            <person name="Hidaka K."/>
        </authorList>
    </citation>
    <scope>NUCLEOTIDE SEQUENCE [LARGE SCALE GENOMIC DNA]</scope>
    <source>
        <strain evidence="4 5">NBRC 110142</strain>
    </source>
</reference>
<evidence type="ECO:0000313" key="4">
    <source>
        <dbReference type="EMBL" id="GAA5511969.1"/>
    </source>
</evidence>
<feature type="domain" description="LTD" evidence="3">
    <location>
        <begin position="961"/>
        <end position="1103"/>
    </location>
</feature>
<dbReference type="RefSeq" id="WP_345460888.1">
    <property type="nucleotide sequence ID" value="NZ_BAABRP010000001.1"/>
</dbReference>
<evidence type="ECO:0000313" key="5">
    <source>
        <dbReference type="Proteomes" id="UP001401887"/>
    </source>
</evidence>
<dbReference type="CDD" id="cd04486">
    <property type="entry name" value="YhcR_OBF_like"/>
    <property type="match status" value="1"/>
</dbReference>
<feature type="signal peptide" evidence="2">
    <location>
        <begin position="1"/>
        <end position="19"/>
    </location>
</feature>
<dbReference type="Gene3D" id="3.60.10.10">
    <property type="entry name" value="Endonuclease/exonuclease/phosphatase"/>
    <property type="match status" value="1"/>
</dbReference>